<evidence type="ECO:0000256" key="5">
    <source>
        <dbReference type="ARBA" id="ARBA00011261"/>
    </source>
</evidence>
<feature type="disulfide bond" evidence="16">
    <location>
        <begin position="118"/>
        <end position="151"/>
    </location>
</feature>
<keyword evidence="8" id="KW-0679">Respiratory chain</keyword>
<evidence type="ECO:0000256" key="4">
    <source>
        <dbReference type="ARBA" id="ARBA00007372"/>
    </source>
</evidence>
<dbReference type="Proteomes" id="UP000242450">
    <property type="component" value="Chromosome 20"/>
</dbReference>
<evidence type="ECO:0000256" key="12">
    <source>
        <dbReference type="ARBA" id="ARBA00023136"/>
    </source>
</evidence>
<dbReference type="PANTHER" id="PTHR15224">
    <property type="entry name" value="NADH DEHYDROGENASE [UBIQUINONE] IRON-SULFUR PROTEIN 5"/>
    <property type="match status" value="1"/>
</dbReference>
<dbReference type="GO" id="GO:0032981">
    <property type="term" value="P:mitochondrial respiratory chain complex I assembly"/>
    <property type="evidence" value="ECO:0007669"/>
    <property type="project" value="TreeGrafter"/>
</dbReference>
<name>A0A212CH38_CEREH</name>
<keyword evidence="19" id="KW-1185">Reference proteome</keyword>
<dbReference type="EMBL" id="MKHE01000020">
    <property type="protein sequence ID" value="OWK05363.1"/>
    <property type="molecule type" value="Genomic_DNA"/>
</dbReference>
<dbReference type="OrthoDB" id="9992197at2759"/>
<sequence length="234" mass="25908">MPLTRLSGQGPLVCSRWKATLTAAQAQTDGLGLYGSGATAEGKSAPGVALQESRSGLPLRQASLSPEDRLGEAASEEKRAQRPDAMPFFDVQKKLGVDLDHWMTIQGAEQPHRIPARCHAFEKEWIECAHGIGSTRAEKECKIEFEDFRECLLRQKTSAFLYSLLRDHAGFRPRQPLKLVSFFSTFPLRSSRVWVLSVPQTQAVTAAVTLQCVPCWNAVTDLRLILKISIGMKT</sequence>
<evidence type="ECO:0000256" key="14">
    <source>
        <dbReference type="ARBA" id="ARBA00031222"/>
    </source>
</evidence>
<dbReference type="InterPro" id="IPR019342">
    <property type="entry name" value="NADH_UbQ_OxRdtase_FeS-su5"/>
</dbReference>
<feature type="compositionally biased region" description="Basic and acidic residues" evidence="17">
    <location>
        <begin position="66"/>
        <end position="82"/>
    </location>
</feature>
<evidence type="ECO:0000256" key="10">
    <source>
        <dbReference type="ARBA" id="ARBA00022982"/>
    </source>
</evidence>
<dbReference type="Pfam" id="PF10200">
    <property type="entry name" value="Ndufs5"/>
    <property type="match status" value="1"/>
</dbReference>
<comment type="function">
    <text evidence="1">Accessory subunit of the mitochondrial membrane respiratory chain NADH dehydrogenase (Complex I), that is believed not to be involved in catalysis. Complex I functions in the transfer of electrons from NADH to the respiratory chain. The immediate electron acceptor for the enzyme is believed to be ubiquinone.</text>
</comment>
<reference evidence="18 19" key="1">
    <citation type="journal article" date="2018" name="Mol. Genet. Genomics">
        <title>The red deer Cervus elaphus genome CerEla1.0: sequencing, annotating, genes, and chromosomes.</title>
        <authorList>
            <person name="Bana N.A."/>
            <person name="Nyiri A."/>
            <person name="Nagy J."/>
            <person name="Frank K."/>
            <person name="Nagy T."/>
            <person name="Steger V."/>
            <person name="Schiller M."/>
            <person name="Lakatos P."/>
            <person name="Sugar L."/>
            <person name="Horn P."/>
            <person name="Barta E."/>
            <person name="Orosz L."/>
        </authorList>
    </citation>
    <scope>NUCLEOTIDE SEQUENCE [LARGE SCALE GENOMIC DNA]</scope>
    <source>
        <strain evidence="18">Hungarian</strain>
    </source>
</reference>
<keyword evidence="13 16" id="KW-1015">Disulfide bond</keyword>
<feature type="region of interest" description="Disordered" evidence="17">
    <location>
        <begin position="56"/>
        <end position="83"/>
    </location>
</feature>
<keyword evidence="9" id="KW-0999">Mitochondrion inner membrane</keyword>
<dbReference type="GO" id="GO:0005758">
    <property type="term" value="C:mitochondrial intermembrane space"/>
    <property type="evidence" value="ECO:0007669"/>
    <property type="project" value="UniProtKB-SubCell"/>
</dbReference>
<evidence type="ECO:0000256" key="6">
    <source>
        <dbReference type="ARBA" id="ARBA00013482"/>
    </source>
</evidence>
<dbReference type="CDD" id="cd24141">
    <property type="entry name" value="NDUFS5-like"/>
    <property type="match status" value="1"/>
</dbReference>
<comment type="subunit">
    <text evidence="5">Mammalian complex I is composed of 45 different subunits. This is a component of the iron-sulfur (IP) fragment of the enzyme.</text>
</comment>
<evidence type="ECO:0000256" key="16">
    <source>
        <dbReference type="PIRSR" id="PIRSR619342-50"/>
    </source>
</evidence>
<evidence type="ECO:0000256" key="15">
    <source>
        <dbReference type="ARBA" id="ARBA00032739"/>
    </source>
</evidence>
<evidence type="ECO:0000256" key="8">
    <source>
        <dbReference type="ARBA" id="ARBA00022660"/>
    </source>
</evidence>
<organism evidence="18 19">
    <name type="scientific">Cervus elaphus hippelaphus</name>
    <name type="common">European red deer</name>
    <dbReference type="NCBI Taxonomy" id="46360"/>
    <lineage>
        <taxon>Eukaryota</taxon>
        <taxon>Metazoa</taxon>
        <taxon>Chordata</taxon>
        <taxon>Craniata</taxon>
        <taxon>Vertebrata</taxon>
        <taxon>Euteleostomi</taxon>
        <taxon>Mammalia</taxon>
        <taxon>Eutheria</taxon>
        <taxon>Laurasiatheria</taxon>
        <taxon>Artiodactyla</taxon>
        <taxon>Ruminantia</taxon>
        <taxon>Pecora</taxon>
        <taxon>Cervidae</taxon>
        <taxon>Cervinae</taxon>
        <taxon>Cervus</taxon>
    </lineage>
</organism>
<protein>
    <recommendedName>
        <fullName evidence="6">NADH dehydrogenase [ubiquinone] iron-sulfur protein 5</fullName>
    </recommendedName>
    <alternativeName>
        <fullName evidence="14">Complex I-15 kDa</fullName>
    </alternativeName>
    <alternativeName>
        <fullName evidence="15">NADH-ubiquinone oxidoreductase 15 kDa subunit</fullName>
    </alternativeName>
</protein>
<dbReference type="PROSITE" id="PS51808">
    <property type="entry name" value="CHCH"/>
    <property type="match status" value="1"/>
</dbReference>
<keyword evidence="10" id="KW-0249">Electron transport</keyword>
<evidence type="ECO:0000256" key="2">
    <source>
        <dbReference type="ARBA" id="ARBA00004569"/>
    </source>
</evidence>
<comment type="subcellular location">
    <subcellularLocation>
        <location evidence="3">Mitochondrion inner membrane</location>
        <topology evidence="3">Peripheral membrane protein</topology>
    </subcellularLocation>
    <subcellularLocation>
        <location evidence="2">Mitochondrion intermembrane space</location>
    </subcellularLocation>
</comment>
<dbReference type="PANTHER" id="PTHR15224:SF1">
    <property type="entry name" value="NADH DEHYDROGENASE [UBIQUINONE] IRON-SULFUR PROTEIN 5"/>
    <property type="match status" value="1"/>
</dbReference>
<dbReference type="AlphaFoldDB" id="A0A212CH38"/>
<keyword evidence="11" id="KW-0496">Mitochondrion</keyword>
<evidence type="ECO:0000256" key="11">
    <source>
        <dbReference type="ARBA" id="ARBA00023128"/>
    </source>
</evidence>
<evidence type="ECO:0000256" key="1">
    <source>
        <dbReference type="ARBA" id="ARBA00003195"/>
    </source>
</evidence>
<evidence type="ECO:0000256" key="3">
    <source>
        <dbReference type="ARBA" id="ARBA00004637"/>
    </source>
</evidence>
<evidence type="ECO:0000256" key="13">
    <source>
        <dbReference type="ARBA" id="ARBA00023157"/>
    </source>
</evidence>
<evidence type="ECO:0000313" key="18">
    <source>
        <dbReference type="EMBL" id="OWK05363.1"/>
    </source>
</evidence>
<keyword evidence="7" id="KW-0813">Transport</keyword>
<evidence type="ECO:0000256" key="17">
    <source>
        <dbReference type="SAM" id="MobiDB-lite"/>
    </source>
</evidence>
<evidence type="ECO:0000313" key="19">
    <source>
        <dbReference type="Proteomes" id="UP000242450"/>
    </source>
</evidence>
<dbReference type="GO" id="GO:0005743">
    <property type="term" value="C:mitochondrial inner membrane"/>
    <property type="evidence" value="ECO:0007669"/>
    <property type="project" value="UniProtKB-SubCell"/>
</dbReference>
<accession>A0A212CH38</accession>
<comment type="similarity">
    <text evidence="4">Belongs to the complex I NDUFS5 subunit family.</text>
</comment>
<keyword evidence="12" id="KW-0472">Membrane</keyword>
<evidence type="ECO:0000256" key="7">
    <source>
        <dbReference type="ARBA" id="ARBA00022448"/>
    </source>
</evidence>
<comment type="caution">
    <text evidence="18">The sequence shown here is derived from an EMBL/GenBank/DDBJ whole genome shotgun (WGS) entry which is preliminary data.</text>
</comment>
<evidence type="ECO:0000256" key="9">
    <source>
        <dbReference type="ARBA" id="ARBA00022792"/>
    </source>
</evidence>
<proteinExistence type="inferred from homology"/>
<gene>
    <name evidence="18" type="ORF">Celaphus_00002710</name>
</gene>
<feature type="disulfide bond" evidence="16">
    <location>
        <begin position="128"/>
        <end position="141"/>
    </location>
</feature>